<dbReference type="InterPro" id="IPR027417">
    <property type="entry name" value="P-loop_NTPase"/>
</dbReference>
<dbReference type="Gene3D" id="3.40.50.10140">
    <property type="entry name" value="Toll/interleukin-1 receptor homology (TIR) domain"/>
    <property type="match status" value="1"/>
</dbReference>
<keyword evidence="9" id="KW-1185">Reference proteome</keyword>
<dbReference type="GO" id="GO:0007165">
    <property type="term" value="P:signal transduction"/>
    <property type="evidence" value="ECO:0007669"/>
    <property type="project" value="InterPro"/>
</dbReference>
<evidence type="ECO:0000256" key="2">
    <source>
        <dbReference type="ARBA" id="ARBA00022737"/>
    </source>
</evidence>
<dbReference type="OrthoDB" id="1901675at2759"/>
<keyword evidence="6" id="KW-0812">Transmembrane</keyword>
<dbReference type="InterPro" id="IPR003593">
    <property type="entry name" value="AAA+_ATPase"/>
</dbReference>
<evidence type="ECO:0000259" key="7">
    <source>
        <dbReference type="PROSITE" id="PS50104"/>
    </source>
</evidence>
<protein>
    <submittedName>
        <fullName evidence="8">TMV resistance protein N</fullName>
    </submittedName>
</protein>
<evidence type="ECO:0000256" key="5">
    <source>
        <dbReference type="SAM" id="MobiDB-lite"/>
    </source>
</evidence>
<dbReference type="InterPro" id="IPR044974">
    <property type="entry name" value="Disease_R_plants"/>
</dbReference>
<keyword evidence="2" id="KW-0677">Repeat</keyword>
<evidence type="ECO:0000313" key="9">
    <source>
        <dbReference type="Proteomes" id="UP000516437"/>
    </source>
</evidence>
<feature type="region of interest" description="Disordered" evidence="5">
    <location>
        <begin position="1"/>
        <end position="40"/>
    </location>
</feature>
<keyword evidence="1" id="KW-0433">Leucine-rich repeat</keyword>
<dbReference type="InterPro" id="IPR002182">
    <property type="entry name" value="NB-ARC"/>
</dbReference>
<reference evidence="8 9" key="1">
    <citation type="journal article" date="2019" name="Plant Biotechnol. J.">
        <title>The red bayberry genome and genetic basis of sex determination.</title>
        <authorList>
            <person name="Jia H.M."/>
            <person name="Jia H.J."/>
            <person name="Cai Q.L."/>
            <person name="Wang Y."/>
            <person name="Zhao H.B."/>
            <person name="Yang W.F."/>
            <person name="Wang G.Y."/>
            <person name="Li Y.H."/>
            <person name="Zhan D.L."/>
            <person name="Shen Y.T."/>
            <person name="Niu Q.F."/>
            <person name="Chang L."/>
            <person name="Qiu J."/>
            <person name="Zhao L."/>
            <person name="Xie H.B."/>
            <person name="Fu W.Y."/>
            <person name="Jin J."/>
            <person name="Li X.W."/>
            <person name="Jiao Y."/>
            <person name="Zhou C.C."/>
            <person name="Tu T."/>
            <person name="Chai C.Y."/>
            <person name="Gao J.L."/>
            <person name="Fan L.J."/>
            <person name="van de Weg E."/>
            <person name="Wang J.Y."/>
            <person name="Gao Z.S."/>
        </authorList>
    </citation>
    <scope>NUCLEOTIDE SEQUENCE [LARGE SCALE GENOMIC DNA]</scope>
    <source>
        <tissue evidence="8">Leaves</tissue>
    </source>
</reference>
<comment type="caution">
    <text evidence="8">The sequence shown here is derived from an EMBL/GenBank/DDBJ whole genome shotgun (WGS) entry which is preliminary data.</text>
</comment>
<evidence type="ECO:0000313" key="8">
    <source>
        <dbReference type="EMBL" id="KAB1200558.1"/>
    </source>
</evidence>
<dbReference type="Pfam" id="PF00931">
    <property type="entry name" value="NB-ARC"/>
    <property type="match status" value="1"/>
</dbReference>
<dbReference type="SMART" id="SM00255">
    <property type="entry name" value="TIR"/>
    <property type="match status" value="1"/>
</dbReference>
<dbReference type="Pfam" id="PF01582">
    <property type="entry name" value="TIR"/>
    <property type="match status" value="1"/>
</dbReference>
<dbReference type="GO" id="GO:0006952">
    <property type="term" value="P:defense response"/>
    <property type="evidence" value="ECO:0007669"/>
    <property type="project" value="InterPro"/>
</dbReference>
<feature type="compositionally biased region" description="Low complexity" evidence="5">
    <location>
        <begin position="1"/>
        <end position="39"/>
    </location>
</feature>
<dbReference type="Pfam" id="PF23282">
    <property type="entry name" value="WHD_ROQ1"/>
    <property type="match status" value="1"/>
</dbReference>
<dbReference type="InterPro" id="IPR058546">
    <property type="entry name" value="RPS4B/Roq1-like_LRR"/>
</dbReference>
<dbReference type="PANTHER" id="PTHR11017">
    <property type="entry name" value="LEUCINE-RICH REPEAT-CONTAINING PROTEIN"/>
    <property type="match status" value="1"/>
</dbReference>
<dbReference type="EMBL" id="RXIC02000149">
    <property type="protein sequence ID" value="KAB1200558.1"/>
    <property type="molecule type" value="Genomic_DNA"/>
</dbReference>
<dbReference type="AlphaFoldDB" id="A0A6A1UKT1"/>
<keyword evidence="3" id="KW-0611">Plant defense</keyword>
<evidence type="ECO:0000256" key="3">
    <source>
        <dbReference type="ARBA" id="ARBA00022821"/>
    </source>
</evidence>
<keyword evidence="6" id="KW-0472">Membrane</keyword>
<dbReference type="Gene3D" id="1.10.8.430">
    <property type="entry name" value="Helical domain of apoptotic protease-activating factors"/>
    <property type="match status" value="1"/>
</dbReference>
<evidence type="ECO:0000256" key="4">
    <source>
        <dbReference type="ARBA" id="ARBA00023027"/>
    </source>
</evidence>
<keyword evidence="6" id="KW-1133">Transmembrane helix</keyword>
<dbReference type="InterPro" id="IPR042197">
    <property type="entry name" value="Apaf_helical"/>
</dbReference>
<dbReference type="Pfam" id="PF23286">
    <property type="entry name" value="LRR_13"/>
    <property type="match status" value="1"/>
</dbReference>
<dbReference type="Gene3D" id="3.80.10.10">
    <property type="entry name" value="Ribonuclease Inhibitor"/>
    <property type="match status" value="2"/>
</dbReference>
<feature type="domain" description="TIR" evidence="7">
    <location>
        <begin position="43"/>
        <end position="209"/>
    </location>
</feature>
<gene>
    <name evidence="8" type="ORF">CJ030_MR0G006942</name>
</gene>
<dbReference type="PANTHER" id="PTHR11017:SF570">
    <property type="entry name" value="DISEASE RESISTANCE PROTEIN (TIR-NBS CLASS)-RELATED"/>
    <property type="match status" value="1"/>
</dbReference>
<dbReference type="SUPFAM" id="SSF52058">
    <property type="entry name" value="L domain-like"/>
    <property type="match status" value="1"/>
</dbReference>
<accession>A0A6A1UKT1</accession>
<dbReference type="PROSITE" id="PS50104">
    <property type="entry name" value="TIR"/>
    <property type="match status" value="1"/>
</dbReference>
<name>A0A6A1UKT1_9ROSI</name>
<feature type="transmembrane region" description="Helical" evidence="6">
    <location>
        <begin position="1038"/>
        <end position="1058"/>
    </location>
</feature>
<dbReference type="FunFam" id="3.40.50.10140:FF:000007">
    <property type="entry name" value="Disease resistance protein (TIR-NBS-LRR class)"/>
    <property type="match status" value="1"/>
</dbReference>
<dbReference type="InterPro" id="IPR035897">
    <property type="entry name" value="Toll_tir_struct_dom_sf"/>
</dbReference>
<dbReference type="InterPro" id="IPR032675">
    <property type="entry name" value="LRR_dom_sf"/>
</dbReference>
<proteinExistence type="predicted"/>
<dbReference type="SUPFAM" id="SSF52540">
    <property type="entry name" value="P-loop containing nucleoside triphosphate hydrolases"/>
    <property type="match status" value="1"/>
</dbReference>
<dbReference type="GO" id="GO:0043531">
    <property type="term" value="F:ADP binding"/>
    <property type="evidence" value="ECO:0007669"/>
    <property type="project" value="InterPro"/>
</dbReference>
<dbReference type="SMART" id="SM00382">
    <property type="entry name" value="AAA"/>
    <property type="match status" value="1"/>
</dbReference>
<evidence type="ECO:0000256" key="1">
    <source>
        <dbReference type="ARBA" id="ARBA00022614"/>
    </source>
</evidence>
<dbReference type="Proteomes" id="UP000516437">
    <property type="component" value="Unassembled WGS sequence"/>
</dbReference>
<organism evidence="8 9">
    <name type="scientific">Morella rubra</name>
    <name type="common">Chinese bayberry</name>
    <dbReference type="NCBI Taxonomy" id="262757"/>
    <lineage>
        <taxon>Eukaryota</taxon>
        <taxon>Viridiplantae</taxon>
        <taxon>Streptophyta</taxon>
        <taxon>Embryophyta</taxon>
        <taxon>Tracheophyta</taxon>
        <taxon>Spermatophyta</taxon>
        <taxon>Magnoliopsida</taxon>
        <taxon>eudicotyledons</taxon>
        <taxon>Gunneridae</taxon>
        <taxon>Pentapetalae</taxon>
        <taxon>rosids</taxon>
        <taxon>fabids</taxon>
        <taxon>Fagales</taxon>
        <taxon>Myricaceae</taxon>
        <taxon>Morella</taxon>
    </lineage>
</organism>
<dbReference type="InterPro" id="IPR000157">
    <property type="entry name" value="TIR_dom"/>
</dbReference>
<sequence length="1059" mass="118900">MASSMASSLGNSSASSMASQGDSSASSMASQGDSSASSSTDPCAYDVFLSFRGEDTRNNFTAHLHDALDRKGIKAYIDDELRRGEEISPALYEAIEESKISVIVLSKNYPSSTWCLDELVKILECKDTKQQLVLPVFYNVDPSEVRHHRGNIGKALSKLEQRFKDGMKLQRWKAALKEVANLSGFRLGNTNWNECRLIHEIVQEVSRMVNHTYLNVATYPVGIKSRVQDVSSLLCIGTNSIRMIGIYGVGGIGKTTIAKAIYNLIAHQFEASCFLANIRETSNQACGLVRLQETLLYEILGDSSTKVGNVDRGINLIKHRLCSKRVLLVLDDVDQLVQLEALAGERGWFGVGSRVIITTRDQHLLANHQVNLTYEVKELDHNEALQLFRWSAFNSNKSIDGYVDLIEHVIHYAGGLPLALTVLGSDLYGRSLHEWKNALDKYKRIPHANIQEVLRISYDGLDQNEKDIFLDIACFFKGEPKDYVTKILDNCGFFPDIGIRKLVDKCLITIDEFNKLQMHDLLLDMGREIVRQESPKDPGRRSRLWFHEDVRDVLEENMGTNQIEGILVDFPEGDLICIHPEVFVEMKNLRLFINRNAIFSGGPRHLPNNLRVLDWPEYPLLSLPSNFRGKKLCSFSMPNSLLKELGEGFKNFQNLTAMDFSGCELLTKVPDLSRSPNMEKLIFDNCTSLVEVHHSVGFLNKLNYLSFEECSNLTSFPSSLRLRSLEFLCLQGCSSLQNFPEIECQMEQLRYVNFRYSGIKELPTSLGNLGMLLQLNLVGYGLVSLALKEDLEGGTDYDDSRLMVENVMQRFRTFPGCDYETLSSEDIISFLPSNNPAPIKPSSVRVFSLENCILLESSPSTIIQGFSMLEQLNLSNTDIVSLPTVIQTFSGLKVLTLKNCKELKEIRELPPSIQRVYASGCISLENFPAVSNILKSISCDIQALEWIDLSGCHKMVANIRNHVENPLLGEGHYYLGGTIVYPGNKLPDWIRHRKDFTSISKSCEVNINGPLHWDDIRGIVFVLLLAPLSECTTKLSPLILFGFISVVGVYAGIFTIHYV</sequence>
<dbReference type="PRINTS" id="PR00364">
    <property type="entry name" value="DISEASERSIST"/>
</dbReference>
<dbReference type="Gene3D" id="3.40.50.300">
    <property type="entry name" value="P-loop containing nucleotide triphosphate hydrolases"/>
    <property type="match status" value="1"/>
</dbReference>
<evidence type="ECO:0000256" key="6">
    <source>
        <dbReference type="SAM" id="Phobius"/>
    </source>
</evidence>
<dbReference type="SUPFAM" id="SSF52200">
    <property type="entry name" value="Toll/Interleukin receptor TIR domain"/>
    <property type="match status" value="1"/>
</dbReference>
<dbReference type="InterPro" id="IPR058192">
    <property type="entry name" value="WHD_ROQ1-like"/>
</dbReference>
<keyword evidence="4" id="KW-0520">NAD</keyword>